<name>A0A0N0U9N8_9EURY</name>
<dbReference type="EMBL" id="LIST01000010">
    <property type="protein sequence ID" value="KOX94210.1"/>
    <property type="molecule type" value="Genomic_DNA"/>
</dbReference>
<dbReference type="PATRIC" id="fig|1705389.3.peg.1642"/>
<dbReference type="RefSeq" id="WP_053773042.1">
    <property type="nucleotide sequence ID" value="NZ_LIST01000010.1"/>
</dbReference>
<gene>
    <name evidence="1" type="ORF">AMR74_15975</name>
</gene>
<keyword evidence="2" id="KW-1185">Reference proteome</keyword>
<evidence type="ECO:0000313" key="2">
    <source>
        <dbReference type="Proteomes" id="UP000037747"/>
    </source>
</evidence>
<dbReference type="Proteomes" id="UP000037747">
    <property type="component" value="Unassembled WGS sequence"/>
</dbReference>
<organism evidence="1 2">
    <name type="scientific">Halorubrum tropicale</name>
    <dbReference type="NCBI Taxonomy" id="1765655"/>
    <lineage>
        <taxon>Archaea</taxon>
        <taxon>Methanobacteriati</taxon>
        <taxon>Methanobacteriota</taxon>
        <taxon>Stenosarchaea group</taxon>
        <taxon>Halobacteria</taxon>
        <taxon>Halobacteriales</taxon>
        <taxon>Haloferacaceae</taxon>
        <taxon>Halorubrum</taxon>
    </lineage>
</organism>
<reference evidence="1 2" key="1">
    <citation type="submission" date="2015-08" db="EMBL/GenBank/DDBJ databases">
        <title>Genomes of Isolates from Cabo Rojo, PR.</title>
        <authorList>
            <person name="Sanchez-Nieves R.L."/>
            <person name="Montalvo-Rodriguez R."/>
        </authorList>
    </citation>
    <scope>NUCLEOTIDE SEQUENCE [LARGE SCALE GENOMIC DNA]</scope>
    <source>
        <strain evidence="1 2">5</strain>
    </source>
</reference>
<comment type="caution">
    <text evidence="1">The sequence shown here is derived from an EMBL/GenBank/DDBJ whole genome shotgun (WGS) entry which is preliminary data.</text>
</comment>
<sequence>MSTATPTESRIAARLETDADDLRRFVEFHPDPDVEHVLSLVDVAPDDLSAGDRADLARWIAEIREKPNPEDLPGATPRLDGREFGRDQDLWWDSQYDKRGEVDGLHEVE</sequence>
<protein>
    <submittedName>
        <fullName evidence="1">Uncharacterized protein</fullName>
    </submittedName>
</protein>
<accession>A0A0N0U9N8</accession>
<evidence type="ECO:0000313" key="1">
    <source>
        <dbReference type="EMBL" id="KOX94210.1"/>
    </source>
</evidence>
<proteinExistence type="predicted"/>
<dbReference type="AlphaFoldDB" id="A0A0N0U9N8"/>